<dbReference type="Proteomes" id="UP001152803">
    <property type="component" value="Unassembled WGS sequence"/>
</dbReference>
<dbReference type="FunFam" id="2.30.42.10:FF:000005">
    <property type="entry name" value="Membrane associated guanylate kinase, WW and PDZ domain containing 1"/>
    <property type="match status" value="1"/>
</dbReference>
<evidence type="ECO:0000259" key="14">
    <source>
        <dbReference type="PROSITE" id="PS50020"/>
    </source>
</evidence>
<dbReference type="OrthoDB" id="66881at2759"/>
<feature type="compositionally biased region" description="Pro residues" evidence="13">
    <location>
        <begin position="200"/>
        <end position="209"/>
    </location>
</feature>
<dbReference type="Gene3D" id="2.20.70.10">
    <property type="match status" value="2"/>
</dbReference>
<reference evidence="17" key="1">
    <citation type="journal article" date="2023" name="Science">
        <title>Genome structures resolve the early diversification of teleost fishes.</title>
        <authorList>
            <person name="Parey E."/>
            <person name="Louis A."/>
            <person name="Montfort J."/>
            <person name="Bouchez O."/>
            <person name="Roques C."/>
            <person name="Iampietro C."/>
            <person name="Lluch J."/>
            <person name="Castinel A."/>
            <person name="Donnadieu C."/>
            <person name="Desvignes T."/>
            <person name="Floi Bucao C."/>
            <person name="Jouanno E."/>
            <person name="Wen M."/>
            <person name="Mejri S."/>
            <person name="Dirks R."/>
            <person name="Jansen H."/>
            <person name="Henkel C."/>
            <person name="Chen W.J."/>
            <person name="Zahm M."/>
            <person name="Cabau C."/>
            <person name="Klopp C."/>
            <person name="Thompson A.W."/>
            <person name="Robinson-Rechavi M."/>
            <person name="Braasch I."/>
            <person name="Lecointre G."/>
            <person name="Bobe J."/>
            <person name="Postlethwait J.H."/>
            <person name="Berthelot C."/>
            <person name="Roest Crollius H."/>
            <person name="Guiguen Y."/>
        </authorList>
    </citation>
    <scope>NUCLEOTIDE SEQUENCE</scope>
    <source>
        <strain evidence="17">Concon-B</strain>
    </source>
</reference>
<dbReference type="SMART" id="SM00456">
    <property type="entry name" value="WW"/>
    <property type="match status" value="2"/>
</dbReference>
<dbReference type="GO" id="GO:0005886">
    <property type="term" value="C:plasma membrane"/>
    <property type="evidence" value="ECO:0007669"/>
    <property type="project" value="UniProtKB-SubCell"/>
</dbReference>
<feature type="domain" description="PDZ" evidence="16">
    <location>
        <begin position="400"/>
        <end position="468"/>
    </location>
</feature>
<dbReference type="CDD" id="cd06730">
    <property type="entry name" value="PDZ0_MAGI-1_3-like"/>
    <property type="match status" value="1"/>
</dbReference>
<keyword evidence="7" id="KW-0677">Repeat</keyword>
<dbReference type="PROSITE" id="PS50106">
    <property type="entry name" value="PDZ"/>
    <property type="match status" value="2"/>
</dbReference>
<feature type="domain" description="WW" evidence="14">
    <location>
        <begin position="332"/>
        <end position="365"/>
    </location>
</feature>
<evidence type="ECO:0000259" key="15">
    <source>
        <dbReference type="PROSITE" id="PS50052"/>
    </source>
</evidence>
<dbReference type="Gene3D" id="2.30.42.10">
    <property type="match status" value="2"/>
</dbReference>
<dbReference type="GO" id="GO:0005524">
    <property type="term" value="F:ATP binding"/>
    <property type="evidence" value="ECO:0007669"/>
    <property type="project" value="UniProtKB-KW"/>
</dbReference>
<feature type="domain" description="WW" evidence="14">
    <location>
        <begin position="286"/>
        <end position="319"/>
    </location>
</feature>
<dbReference type="InterPro" id="IPR027417">
    <property type="entry name" value="P-loop_NTPase"/>
</dbReference>
<dbReference type="PROSITE" id="PS00856">
    <property type="entry name" value="GUANYLATE_KINASE_1"/>
    <property type="match status" value="1"/>
</dbReference>
<keyword evidence="9" id="KW-0067">ATP-binding</keyword>
<proteinExistence type="inferred from homology"/>
<evidence type="ECO:0000256" key="13">
    <source>
        <dbReference type="SAM" id="MobiDB-lite"/>
    </source>
</evidence>
<evidence type="ECO:0000256" key="1">
    <source>
        <dbReference type="ARBA" id="ARBA00004202"/>
    </source>
</evidence>
<keyword evidence="6" id="KW-1003">Cell membrane</keyword>
<sequence>MSKTLKKKKHWSSKVQECAVSWGNGRELSSVVEVTGGAELGEFPYLGQVKAEAIACQLGRIPCAGDVLLEVNGTPVSGLTNRDTLAVIRHFREPIRLKTVKPGKVLNSDLRHYLSLQFQKGSLDHRLQQVIRDNLTCALYPVSMPHLYLRIIPCTTRLPREGEEPGVDYSFISLGAFRALEESGALLESGTYDGNFYGTPKPPAEPGPQQPELEQLEQRQRTASVSKMQRADSTAPEEEDEEEPPAVLNGLSDGQAGAEWRKAVPSYPQRGSLRSWSSLPHDSSLEPLPQSWEMAYTNTGMVYFIDHNSKSTTWLDPRLATRAKPPERCEDGELPYGWEQIEDPQYGVYYVDHINQKTQFENPVLEAKKKLSQQEALPAPVRGVSGFTRDPSQLKGVLVRPTLRKSSHGFGFTIIGGDRSDEFLQVKNVLREGPASHDHKMVAGDVIVEVNGTCVLGMTHASVVQMFQAVPVGQRVELALCRGYPCPRTWAPTTTRRGGGARRGAGPGGEGGRDSR</sequence>
<dbReference type="SMART" id="SM00228">
    <property type="entry name" value="PDZ"/>
    <property type="match status" value="2"/>
</dbReference>
<dbReference type="InterPro" id="IPR036020">
    <property type="entry name" value="WW_dom_sf"/>
</dbReference>
<organism evidence="17 18">
    <name type="scientific">Conger conger</name>
    <name type="common">Conger eel</name>
    <name type="synonym">Muraena conger</name>
    <dbReference type="NCBI Taxonomy" id="82655"/>
    <lineage>
        <taxon>Eukaryota</taxon>
        <taxon>Metazoa</taxon>
        <taxon>Chordata</taxon>
        <taxon>Craniata</taxon>
        <taxon>Vertebrata</taxon>
        <taxon>Euteleostomi</taxon>
        <taxon>Actinopterygii</taxon>
        <taxon>Neopterygii</taxon>
        <taxon>Teleostei</taxon>
        <taxon>Anguilliformes</taxon>
        <taxon>Congridae</taxon>
        <taxon>Conger</taxon>
    </lineage>
</organism>
<dbReference type="InterPro" id="IPR001202">
    <property type="entry name" value="WW_dom"/>
</dbReference>
<accession>A0A9Q1HRR4</accession>
<dbReference type="CDD" id="cd06731">
    <property type="entry name" value="PDZ1_MAGI-1_3-like"/>
    <property type="match status" value="1"/>
</dbReference>
<keyword evidence="18" id="KW-1185">Reference proteome</keyword>
<dbReference type="InterPro" id="IPR008145">
    <property type="entry name" value="GK/Ca_channel_bsu"/>
</dbReference>
<dbReference type="PANTHER" id="PTHR10316:SF10">
    <property type="entry name" value="MEMBRANE-ASSOCIATED GUANYLATE KINASE, WW AND PDZ DOMAIN-CONTAINING PROTEIN 3"/>
    <property type="match status" value="1"/>
</dbReference>
<keyword evidence="11" id="KW-0472">Membrane</keyword>
<dbReference type="Gene3D" id="3.30.63.10">
    <property type="entry name" value="Guanylate Kinase phosphate binding domain"/>
    <property type="match status" value="1"/>
</dbReference>
<dbReference type="SMART" id="SM00072">
    <property type="entry name" value="GuKc"/>
    <property type="match status" value="1"/>
</dbReference>
<feature type="domain" description="PDZ" evidence="16">
    <location>
        <begin position="64"/>
        <end position="103"/>
    </location>
</feature>
<gene>
    <name evidence="17" type="ORF">COCON_G00172790</name>
</gene>
<dbReference type="FunFam" id="2.20.70.10:FF:000034">
    <property type="entry name" value="syntaxin-binding protein 4 isoform X1"/>
    <property type="match status" value="1"/>
</dbReference>
<dbReference type="PROSITE" id="PS01159">
    <property type="entry name" value="WW_DOMAIN_1"/>
    <property type="match status" value="2"/>
</dbReference>
<dbReference type="GO" id="GO:0005737">
    <property type="term" value="C:cytoplasm"/>
    <property type="evidence" value="ECO:0007669"/>
    <property type="project" value="TreeGrafter"/>
</dbReference>
<dbReference type="EMBL" id="JAFJMO010000013">
    <property type="protein sequence ID" value="KAJ8258267.1"/>
    <property type="molecule type" value="Genomic_DNA"/>
</dbReference>
<comment type="caution">
    <text evidence="17">The sequence shown here is derived from an EMBL/GenBank/DDBJ whole genome shotgun (WGS) entry which is preliminary data.</text>
</comment>
<dbReference type="FunFam" id="2.30.42.10:FF:000155">
    <property type="entry name" value="membrane-associated guanylate kinase, WW and PDZ domain-containing protein 2 isoform X4"/>
    <property type="match status" value="1"/>
</dbReference>
<dbReference type="InterPro" id="IPR008144">
    <property type="entry name" value="Guanylate_kin-like_dom"/>
</dbReference>
<comment type="subcellular location">
    <subcellularLocation>
        <location evidence="2">Cell junction</location>
        <location evidence="2">Tight junction</location>
    </subcellularLocation>
    <subcellularLocation>
        <location evidence="1">Cell membrane</location>
        <topology evidence="1">Peripheral membrane protein</topology>
    </subcellularLocation>
</comment>
<feature type="domain" description="Guanylate kinase-like" evidence="15">
    <location>
        <begin position="111"/>
        <end position="199"/>
    </location>
</feature>
<keyword evidence="10" id="KW-0965">Cell junction</keyword>
<feature type="compositionally biased region" description="Gly residues" evidence="13">
    <location>
        <begin position="497"/>
        <end position="510"/>
    </location>
</feature>
<dbReference type="SUPFAM" id="SSF51045">
    <property type="entry name" value="WW domain"/>
    <property type="match status" value="2"/>
</dbReference>
<dbReference type="FunFam" id="3.30.63.10:FF:000003">
    <property type="entry name" value="Membrane-associated guanylate kinase, WW and PDZ domain-containing protein 3 isoform 1"/>
    <property type="match status" value="1"/>
</dbReference>
<evidence type="ECO:0000256" key="10">
    <source>
        <dbReference type="ARBA" id="ARBA00022949"/>
    </source>
</evidence>
<dbReference type="PANTHER" id="PTHR10316">
    <property type="entry name" value="MEMBRANE ASSOCIATED GUANYLATE KINASE-RELATED"/>
    <property type="match status" value="1"/>
</dbReference>
<evidence type="ECO:0000256" key="5">
    <source>
        <dbReference type="ARBA" id="ARBA00022427"/>
    </source>
</evidence>
<dbReference type="Pfam" id="PF00397">
    <property type="entry name" value="WW"/>
    <property type="match status" value="2"/>
</dbReference>
<evidence type="ECO:0000256" key="4">
    <source>
        <dbReference type="ARBA" id="ARBA00016171"/>
    </source>
</evidence>
<dbReference type="GO" id="GO:0005923">
    <property type="term" value="C:bicellular tight junction"/>
    <property type="evidence" value="ECO:0007669"/>
    <property type="project" value="UniProtKB-SubCell"/>
</dbReference>
<dbReference type="InterPro" id="IPR036034">
    <property type="entry name" value="PDZ_sf"/>
</dbReference>
<evidence type="ECO:0000256" key="9">
    <source>
        <dbReference type="ARBA" id="ARBA00022840"/>
    </source>
</evidence>
<dbReference type="Pfam" id="PF00595">
    <property type="entry name" value="PDZ"/>
    <property type="match status" value="1"/>
</dbReference>
<evidence type="ECO:0000256" key="7">
    <source>
        <dbReference type="ARBA" id="ARBA00022737"/>
    </source>
</evidence>
<feature type="compositionally biased region" description="Acidic residues" evidence="13">
    <location>
        <begin position="235"/>
        <end position="244"/>
    </location>
</feature>
<evidence type="ECO:0000256" key="6">
    <source>
        <dbReference type="ARBA" id="ARBA00022475"/>
    </source>
</evidence>
<dbReference type="SUPFAM" id="SSF52540">
    <property type="entry name" value="P-loop containing nucleoside triphosphate hydrolases"/>
    <property type="match status" value="1"/>
</dbReference>
<keyword evidence="8" id="KW-0547">Nucleotide-binding</keyword>
<dbReference type="InterPro" id="IPR001478">
    <property type="entry name" value="PDZ"/>
</dbReference>
<evidence type="ECO:0000256" key="2">
    <source>
        <dbReference type="ARBA" id="ARBA00004435"/>
    </source>
</evidence>
<dbReference type="GO" id="GO:0007165">
    <property type="term" value="P:signal transduction"/>
    <property type="evidence" value="ECO:0007669"/>
    <property type="project" value="TreeGrafter"/>
</dbReference>
<dbReference type="InterPro" id="IPR020590">
    <property type="entry name" value="Guanylate_kinase_CS"/>
</dbReference>
<dbReference type="AlphaFoldDB" id="A0A9Q1HRR4"/>
<evidence type="ECO:0000313" key="18">
    <source>
        <dbReference type="Proteomes" id="UP001152803"/>
    </source>
</evidence>
<dbReference type="SUPFAM" id="SSF50156">
    <property type="entry name" value="PDZ domain-like"/>
    <property type="match status" value="2"/>
</dbReference>
<evidence type="ECO:0000256" key="8">
    <source>
        <dbReference type="ARBA" id="ARBA00022741"/>
    </source>
</evidence>
<evidence type="ECO:0000256" key="12">
    <source>
        <dbReference type="ARBA" id="ARBA00033438"/>
    </source>
</evidence>
<dbReference type="PROSITE" id="PS50020">
    <property type="entry name" value="WW_DOMAIN_2"/>
    <property type="match status" value="2"/>
</dbReference>
<dbReference type="FunFam" id="2.20.70.10:FF:000001">
    <property type="entry name" value="Membrane-associated guanylate kinase, WW and PDZ domain-containing protein 1"/>
    <property type="match status" value="1"/>
</dbReference>
<comment type="similarity">
    <text evidence="3">Belongs to the MAGUK family.</text>
</comment>
<feature type="region of interest" description="Disordered" evidence="13">
    <location>
        <begin position="191"/>
        <end position="253"/>
    </location>
</feature>
<keyword evidence="5" id="KW-0796">Tight junction</keyword>
<evidence type="ECO:0000259" key="16">
    <source>
        <dbReference type="PROSITE" id="PS50106"/>
    </source>
</evidence>
<evidence type="ECO:0000256" key="3">
    <source>
        <dbReference type="ARBA" id="ARBA00007014"/>
    </source>
</evidence>
<name>A0A9Q1HRR4_CONCO</name>
<dbReference type="CDD" id="cd00201">
    <property type="entry name" value="WW"/>
    <property type="match status" value="2"/>
</dbReference>
<evidence type="ECO:0000313" key="17">
    <source>
        <dbReference type="EMBL" id="KAJ8258267.1"/>
    </source>
</evidence>
<dbReference type="Pfam" id="PF00625">
    <property type="entry name" value="Guanylate_kin"/>
    <property type="match status" value="1"/>
</dbReference>
<evidence type="ECO:0000256" key="11">
    <source>
        <dbReference type="ARBA" id="ARBA00023136"/>
    </source>
</evidence>
<feature type="region of interest" description="Disordered" evidence="13">
    <location>
        <begin position="489"/>
        <end position="516"/>
    </location>
</feature>
<protein>
    <recommendedName>
        <fullName evidence="4">Membrane-associated guanylate kinase, WW and PDZ domain-containing protein 3</fullName>
    </recommendedName>
    <alternativeName>
        <fullName evidence="12">Membrane-associated guanylate kinase inverted 3</fullName>
    </alternativeName>
</protein>
<dbReference type="PROSITE" id="PS50052">
    <property type="entry name" value="GUANYLATE_KINASE_2"/>
    <property type="match status" value="1"/>
</dbReference>